<dbReference type="PANTHER" id="PTHR43479:SF12">
    <property type="entry name" value="TRANSCRIPTIONAL REGULATORY PROTEIN"/>
    <property type="match status" value="1"/>
</dbReference>
<sequence>MATKRTGKQSAQAAEETRLRILEVAATLFIDKGFDQVSIRQIADGAEVSHGLIRHHFGSKEQIWTQICGLLRENTMRQIRVVLSELDDNLPANQRYFTLLCRLMATQIEDPCAMKLMIDAFRSDGRHFDLYTSQPDEIQELLRFELEKVQAQGYLKNVNIREVKWILFMFCDAPVTLEPLLEETFQTDKEHALLRHWEFTVKILANLLGIEDKLIPSLDSLSELAIPNQLDEILTPKCAHATD</sequence>
<keyword evidence="5" id="KW-1185">Reference proteome</keyword>
<dbReference type="RefSeq" id="WP_136863667.1">
    <property type="nucleotide sequence ID" value="NZ_SWCJ01000008.1"/>
</dbReference>
<proteinExistence type="predicted"/>
<dbReference type="SUPFAM" id="SSF46689">
    <property type="entry name" value="Homeodomain-like"/>
    <property type="match status" value="1"/>
</dbReference>
<comment type="caution">
    <text evidence="4">The sequence shown here is derived from an EMBL/GenBank/DDBJ whole genome shotgun (WGS) entry which is preliminary data.</text>
</comment>
<dbReference type="EMBL" id="SWCJ01000008">
    <property type="protein sequence ID" value="TKB54532.1"/>
    <property type="molecule type" value="Genomic_DNA"/>
</dbReference>
<dbReference type="GO" id="GO:0003677">
    <property type="term" value="F:DNA binding"/>
    <property type="evidence" value="ECO:0007669"/>
    <property type="project" value="UniProtKB-UniRule"/>
</dbReference>
<dbReference type="InterPro" id="IPR050624">
    <property type="entry name" value="HTH-type_Tx_Regulator"/>
</dbReference>
<dbReference type="Gene3D" id="1.10.357.10">
    <property type="entry name" value="Tetracycline Repressor, domain 2"/>
    <property type="match status" value="1"/>
</dbReference>
<protein>
    <submittedName>
        <fullName evidence="4">TetR/AcrR family transcriptional regulator</fullName>
    </submittedName>
</protein>
<name>A0A4V5NWB1_9GAMM</name>
<dbReference type="AlphaFoldDB" id="A0A4V5NWB1"/>
<dbReference type="InterPro" id="IPR001647">
    <property type="entry name" value="HTH_TetR"/>
</dbReference>
<reference evidence="4 5" key="1">
    <citation type="submission" date="2019-04" db="EMBL/GenBank/DDBJ databases">
        <authorList>
            <person name="Hwang J.C."/>
        </authorList>
    </citation>
    <scope>NUCLEOTIDE SEQUENCE [LARGE SCALE GENOMIC DNA]</scope>
    <source>
        <strain evidence="4 5">IMCC35002</strain>
    </source>
</reference>
<dbReference type="PROSITE" id="PS50977">
    <property type="entry name" value="HTH_TETR_2"/>
    <property type="match status" value="1"/>
</dbReference>
<dbReference type="Proteomes" id="UP000305675">
    <property type="component" value="Unassembled WGS sequence"/>
</dbReference>
<evidence type="ECO:0000256" key="1">
    <source>
        <dbReference type="ARBA" id="ARBA00023125"/>
    </source>
</evidence>
<dbReference type="OrthoDB" id="9151800at2"/>
<keyword evidence="1 2" id="KW-0238">DNA-binding</keyword>
<evidence type="ECO:0000256" key="2">
    <source>
        <dbReference type="PROSITE-ProRule" id="PRU00335"/>
    </source>
</evidence>
<feature type="domain" description="HTH tetR-type" evidence="3">
    <location>
        <begin position="15"/>
        <end position="75"/>
    </location>
</feature>
<dbReference type="Pfam" id="PF00440">
    <property type="entry name" value="TetR_N"/>
    <property type="match status" value="1"/>
</dbReference>
<dbReference type="PANTHER" id="PTHR43479">
    <property type="entry name" value="ACREF/ENVCD OPERON REPRESSOR-RELATED"/>
    <property type="match status" value="1"/>
</dbReference>
<organism evidence="4 5">
    <name type="scientific">Ferrimonas aestuarii</name>
    <dbReference type="NCBI Taxonomy" id="2569539"/>
    <lineage>
        <taxon>Bacteria</taxon>
        <taxon>Pseudomonadati</taxon>
        <taxon>Pseudomonadota</taxon>
        <taxon>Gammaproteobacteria</taxon>
        <taxon>Alteromonadales</taxon>
        <taxon>Ferrimonadaceae</taxon>
        <taxon>Ferrimonas</taxon>
    </lineage>
</organism>
<evidence type="ECO:0000313" key="5">
    <source>
        <dbReference type="Proteomes" id="UP000305675"/>
    </source>
</evidence>
<feature type="DNA-binding region" description="H-T-H motif" evidence="2">
    <location>
        <begin position="38"/>
        <end position="57"/>
    </location>
</feature>
<dbReference type="InterPro" id="IPR023772">
    <property type="entry name" value="DNA-bd_HTH_TetR-type_CS"/>
</dbReference>
<dbReference type="InterPro" id="IPR009057">
    <property type="entry name" value="Homeodomain-like_sf"/>
</dbReference>
<evidence type="ECO:0000259" key="3">
    <source>
        <dbReference type="PROSITE" id="PS50977"/>
    </source>
</evidence>
<gene>
    <name evidence="4" type="ORF">FCL42_12020</name>
</gene>
<dbReference type="PRINTS" id="PR00455">
    <property type="entry name" value="HTHTETR"/>
</dbReference>
<evidence type="ECO:0000313" key="4">
    <source>
        <dbReference type="EMBL" id="TKB54532.1"/>
    </source>
</evidence>
<accession>A0A4V5NWB1</accession>
<dbReference type="PROSITE" id="PS01081">
    <property type="entry name" value="HTH_TETR_1"/>
    <property type="match status" value="1"/>
</dbReference>